<accession>A0AAE0NNR0</accession>
<organism evidence="2 3">
    <name type="scientific">Podospora didyma</name>
    <dbReference type="NCBI Taxonomy" id="330526"/>
    <lineage>
        <taxon>Eukaryota</taxon>
        <taxon>Fungi</taxon>
        <taxon>Dikarya</taxon>
        <taxon>Ascomycota</taxon>
        <taxon>Pezizomycotina</taxon>
        <taxon>Sordariomycetes</taxon>
        <taxon>Sordariomycetidae</taxon>
        <taxon>Sordariales</taxon>
        <taxon>Podosporaceae</taxon>
        <taxon>Podospora</taxon>
    </lineage>
</organism>
<feature type="compositionally biased region" description="Acidic residues" evidence="1">
    <location>
        <begin position="521"/>
        <end position="535"/>
    </location>
</feature>
<dbReference type="AlphaFoldDB" id="A0AAE0NNR0"/>
<sequence length="552" mass="61521">MQMMIAPQRCSRTFLFLVALILGIFLFTASRLHAPSIPQSLLHFGFGTSHGTKALDVIQLNNGLVPVEPTTDQEKPKASKCSNPEIEHLRRQELALTESIVYTRRCIKLLRGAPDRDAVTNVSRSLITNKLTLNLDACSRVDLQPCDYLPLVVPPAYPDKDYRHLMFGVASKFDRLQSSLPSFAHWLSGSGAQLIVIVADANERGRDLNLSDLEEEYRRWGINATFMPPNPKDIGSKNDGSQREIPVEHHHFLVIRELVTAATPDTKWLGIVDDDTFFPSLFPLDAELARHDYTQRAWLGALSDDFSSIRVWGIMAFGGAGVFLSVPLAQAIAPLSEQCISEAATPSGDGILRDCIYAHTGTKLTVVPGLHQHDFRGDPSGFYESGGDGFEKSWYRAPLAAMASVTGVCGSCFLQRWRFGTNTILSNGYSVVQYADDILDTLDLSRVEFTWDDPVPNGHDYDFSYGPLRPPLGRDQKKSYRLVDVSVVDADGEQNGGGWAGRWRGKKKFRQLYIYRGKTGEEDDDGNNEASDDDDENKKPIMDEVIELLWDF</sequence>
<reference evidence="2" key="2">
    <citation type="submission" date="2023-06" db="EMBL/GenBank/DDBJ databases">
        <authorList>
            <consortium name="Lawrence Berkeley National Laboratory"/>
            <person name="Haridas S."/>
            <person name="Hensen N."/>
            <person name="Bonometti L."/>
            <person name="Westerberg I."/>
            <person name="Brannstrom I.O."/>
            <person name="Guillou S."/>
            <person name="Cros-Aarteil S."/>
            <person name="Calhoun S."/>
            <person name="Kuo A."/>
            <person name="Mondo S."/>
            <person name="Pangilinan J."/>
            <person name="Riley R."/>
            <person name="LaButti K."/>
            <person name="Andreopoulos B."/>
            <person name="Lipzen A."/>
            <person name="Chen C."/>
            <person name="Yanf M."/>
            <person name="Daum C."/>
            <person name="Ng V."/>
            <person name="Clum A."/>
            <person name="Steindorff A."/>
            <person name="Ohm R."/>
            <person name="Martin F."/>
            <person name="Silar P."/>
            <person name="Natvig D."/>
            <person name="Lalanne C."/>
            <person name="Gautier V."/>
            <person name="Ament-velasquez S.L."/>
            <person name="Kruys A."/>
            <person name="Hutchinson M.I."/>
            <person name="Powell A.J."/>
            <person name="Barry K."/>
            <person name="Miller A.N."/>
            <person name="Grigoriev I.V."/>
            <person name="Debuchy R."/>
            <person name="Gladieux P."/>
            <person name="Thoren M.H."/>
            <person name="Johannesson H."/>
        </authorList>
    </citation>
    <scope>NUCLEOTIDE SEQUENCE</scope>
    <source>
        <strain evidence="2">CBS 232.78</strain>
    </source>
</reference>
<feature type="region of interest" description="Disordered" evidence="1">
    <location>
        <begin position="519"/>
        <end position="540"/>
    </location>
</feature>
<comment type="caution">
    <text evidence="2">The sequence shown here is derived from an EMBL/GenBank/DDBJ whole genome shotgun (WGS) entry which is preliminary data.</text>
</comment>
<dbReference type="EMBL" id="JAULSW010000004">
    <property type="protein sequence ID" value="KAK3384904.1"/>
    <property type="molecule type" value="Genomic_DNA"/>
</dbReference>
<keyword evidence="3" id="KW-1185">Reference proteome</keyword>
<dbReference type="PANTHER" id="PTHR10811">
    <property type="entry name" value="FRINGE-RELATED"/>
    <property type="match status" value="1"/>
</dbReference>
<evidence type="ECO:0000256" key="1">
    <source>
        <dbReference type="SAM" id="MobiDB-lite"/>
    </source>
</evidence>
<evidence type="ECO:0000313" key="2">
    <source>
        <dbReference type="EMBL" id="KAK3384904.1"/>
    </source>
</evidence>
<protein>
    <submittedName>
        <fullName evidence="2">Glycosyltransferase family 31 protein</fullName>
    </submittedName>
</protein>
<dbReference type="InterPro" id="IPR006740">
    <property type="entry name" value="DUF604"/>
</dbReference>
<gene>
    <name evidence="2" type="ORF">B0H63DRAFT_542984</name>
</gene>
<dbReference type="Proteomes" id="UP001285441">
    <property type="component" value="Unassembled WGS sequence"/>
</dbReference>
<name>A0AAE0NNR0_9PEZI</name>
<dbReference type="Gene3D" id="3.90.550.50">
    <property type="match status" value="1"/>
</dbReference>
<evidence type="ECO:0000313" key="3">
    <source>
        <dbReference type="Proteomes" id="UP001285441"/>
    </source>
</evidence>
<dbReference type="Pfam" id="PF04646">
    <property type="entry name" value="DUF604"/>
    <property type="match status" value="1"/>
</dbReference>
<proteinExistence type="predicted"/>
<reference evidence="2" key="1">
    <citation type="journal article" date="2023" name="Mol. Phylogenet. Evol.">
        <title>Genome-scale phylogeny and comparative genomics of the fungal order Sordariales.</title>
        <authorList>
            <person name="Hensen N."/>
            <person name="Bonometti L."/>
            <person name="Westerberg I."/>
            <person name="Brannstrom I.O."/>
            <person name="Guillou S."/>
            <person name="Cros-Aarteil S."/>
            <person name="Calhoun S."/>
            <person name="Haridas S."/>
            <person name="Kuo A."/>
            <person name="Mondo S."/>
            <person name="Pangilinan J."/>
            <person name="Riley R."/>
            <person name="LaButti K."/>
            <person name="Andreopoulos B."/>
            <person name="Lipzen A."/>
            <person name="Chen C."/>
            <person name="Yan M."/>
            <person name="Daum C."/>
            <person name="Ng V."/>
            <person name="Clum A."/>
            <person name="Steindorff A."/>
            <person name="Ohm R.A."/>
            <person name="Martin F."/>
            <person name="Silar P."/>
            <person name="Natvig D.O."/>
            <person name="Lalanne C."/>
            <person name="Gautier V."/>
            <person name="Ament-Velasquez S.L."/>
            <person name="Kruys A."/>
            <person name="Hutchinson M.I."/>
            <person name="Powell A.J."/>
            <person name="Barry K."/>
            <person name="Miller A.N."/>
            <person name="Grigoriev I.V."/>
            <person name="Debuchy R."/>
            <person name="Gladieux P."/>
            <person name="Hiltunen Thoren M."/>
            <person name="Johannesson H."/>
        </authorList>
    </citation>
    <scope>NUCLEOTIDE SEQUENCE</scope>
    <source>
        <strain evidence="2">CBS 232.78</strain>
    </source>
</reference>